<evidence type="ECO:0000259" key="2">
    <source>
        <dbReference type="Pfam" id="PF11296"/>
    </source>
</evidence>
<dbReference type="InterPro" id="IPR053883">
    <property type="entry name" value="DUF3097_N"/>
</dbReference>
<dbReference type="EMBL" id="BAAAZW010000014">
    <property type="protein sequence ID" value="GAA3970434.1"/>
    <property type="molecule type" value="Genomic_DNA"/>
</dbReference>
<dbReference type="InterPro" id="IPR021447">
    <property type="entry name" value="DUF3097_C"/>
</dbReference>
<name>A0ABP7PSB0_9ACTN</name>
<proteinExistence type="predicted"/>
<accession>A0ABP7PSB0</accession>
<gene>
    <name evidence="4" type="ORF">GCM10022231_34870</name>
</gene>
<dbReference type="Pfam" id="PF22845">
    <property type="entry name" value="DUF3097_N"/>
    <property type="match status" value="1"/>
</dbReference>
<feature type="domain" description="DUF3097" evidence="2">
    <location>
        <begin position="107"/>
        <end position="263"/>
    </location>
</feature>
<feature type="domain" description="DUF3097" evidence="3">
    <location>
        <begin position="13"/>
        <end position="76"/>
    </location>
</feature>
<feature type="compositionally biased region" description="Polar residues" evidence="1">
    <location>
        <begin position="83"/>
        <end position="92"/>
    </location>
</feature>
<keyword evidence="5" id="KW-1185">Reference proteome</keyword>
<protein>
    <submittedName>
        <fullName evidence="4">DUF3097 domain-containing protein</fullName>
    </submittedName>
</protein>
<evidence type="ECO:0000256" key="1">
    <source>
        <dbReference type="SAM" id="MobiDB-lite"/>
    </source>
</evidence>
<dbReference type="Pfam" id="PF11296">
    <property type="entry name" value="DUF3097_C"/>
    <property type="match status" value="1"/>
</dbReference>
<feature type="region of interest" description="Disordered" evidence="1">
    <location>
        <begin position="76"/>
        <end position="98"/>
    </location>
</feature>
<organism evidence="4 5">
    <name type="scientific">Gordonia caeni</name>
    <dbReference type="NCBI Taxonomy" id="1007097"/>
    <lineage>
        <taxon>Bacteria</taxon>
        <taxon>Bacillati</taxon>
        <taxon>Actinomycetota</taxon>
        <taxon>Actinomycetes</taxon>
        <taxon>Mycobacteriales</taxon>
        <taxon>Gordoniaceae</taxon>
        <taxon>Gordonia</taxon>
    </lineage>
</organism>
<reference evidence="5" key="1">
    <citation type="journal article" date="2019" name="Int. J. Syst. Evol. Microbiol.">
        <title>The Global Catalogue of Microorganisms (GCM) 10K type strain sequencing project: providing services to taxonomists for standard genome sequencing and annotation.</title>
        <authorList>
            <consortium name="The Broad Institute Genomics Platform"/>
            <consortium name="The Broad Institute Genome Sequencing Center for Infectious Disease"/>
            <person name="Wu L."/>
            <person name="Ma J."/>
        </authorList>
    </citation>
    <scope>NUCLEOTIDE SEQUENCE [LARGE SCALE GENOMIC DNA]</scope>
    <source>
        <strain evidence="5">JCM 16923</strain>
    </source>
</reference>
<comment type="caution">
    <text evidence="4">The sequence shown here is derived from an EMBL/GenBank/DDBJ whole genome shotgun (WGS) entry which is preliminary data.</text>
</comment>
<evidence type="ECO:0000313" key="4">
    <source>
        <dbReference type="EMBL" id="GAA3970434.1"/>
    </source>
</evidence>
<sequence length="266" mass="28998">MAQPRRQKPKAPEVAGEPGLVVEDAATGFCGAVVGWEKTYTADMVRLEDRRGATRVFHAFPAAFLIDGKPVTLVRPKSRGPNAPQTIQTASGSRALPKQRARTARASRIFVEGVHDATLLERVWGDDLRAEGVVVMSLDGLDNLDDALADFQPAPHRRAGVLVDHLVAGSKEERLTAQVGPDVLVCGHPYVDVWQAVKPAAVKIDAWPTIPMGTDWKTGICDRLGWGTPQDGWRRVLAAVSSFRDLEVPLLRSVEELIDFVTEPSE</sequence>
<evidence type="ECO:0000313" key="5">
    <source>
        <dbReference type="Proteomes" id="UP001418444"/>
    </source>
</evidence>
<dbReference type="Proteomes" id="UP001418444">
    <property type="component" value="Unassembled WGS sequence"/>
</dbReference>
<evidence type="ECO:0000259" key="3">
    <source>
        <dbReference type="Pfam" id="PF22845"/>
    </source>
</evidence>